<evidence type="ECO:0000313" key="7">
    <source>
        <dbReference type="EMBL" id="KAA8912319.1"/>
    </source>
</evidence>
<dbReference type="PANTHER" id="PTHR11266:SF17">
    <property type="entry name" value="PROTEIN MPV17"/>
    <property type="match status" value="1"/>
</dbReference>
<name>A0A5J5F6B3_9PEZI</name>
<keyword evidence="8" id="KW-1185">Reference proteome</keyword>
<dbReference type="OrthoDB" id="430207at2759"/>
<comment type="subcellular location">
    <subcellularLocation>
        <location evidence="1">Membrane</location>
        <topology evidence="1">Multi-pass membrane protein</topology>
    </subcellularLocation>
</comment>
<evidence type="ECO:0008006" key="9">
    <source>
        <dbReference type="Google" id="ProtNLM"/>
    </source>
</evidence>
<dbReference type="GO" id="GO:0016020">
    <property type="term" value="C:membrane"/>
    <property type="evidence" value="ECO:0007669"/>
    <property type="project" value="UniProtKB-SubCell"/>
</dbReference>
<evidence type="ECO:0000313" key="8">
    <source>
        <dbReference type="Proteomes" id="UP000326924"/>
    </source>
</evidence>
<evidence type="ECO:0000256" key="3">
    <source>
        <dbReference type="ARBA" id="ARBA00022692"/>
    </source>
</evidence>
<dbReference type="Proteomes" id="UP000326924">
    <property type="component" value="Unassembled WGS sequence"/>
</dbReference>
<dbReference type="InParanoid" id="A0A5J5F6B3"/>
<protein>
    <recommendedName>
        <fullName evidence="9">Protein SYM1</fullName>
    </recommendedName>
</protein>
<evidence type="ECO:0000256" key="6">
    <source>
        <dbReference type="RuleBase" id="RU363053"/>
    </source>
</evidence>
<proteinExistence type="inferred from homology"/>
<sequence>MASVFRAYQKLLTKRPIFGGAVTSAALFGLGDVISQQGIERKGIKDHNFAATARMTIYGGCVFGPAAVGWYKVLEKFVVFKKHSNLQTAARVALDQLVFAPIGIGAFFSAMTVMEGGDVKHKLDNNWWNALKANWNIWPAVQLVNFTFVPFSLRIVVVNVISVGWNSYLAYLNTKKEDDVVDGSSKEEA</sequence>
<organism evidence="7 8">
    <name type="scientific">Sphaerosporella brunnea</name>
    <dbReference type="NCBI Taxonomy" id="1250544"/>
    <lineage>
        <taxon>Eukaryota</taxon>
        <taxon>Fungi</taxon>
        <taxon>Dikarya</taxon>
        <taxon>Ascomycota</taxon>
        <taxon>Pezizomycotina</taxon>
        <taxon>Pezizomycetes</taxon>
        <taxon>Pezizales</taxon>
        <taxon>Pyronemataceae</taxon>
        <taxon>Sphaerosporella</taxon>
    </lineage>
</organism>
<feature type="transmembrane region" description="Helical" evidence="6">
    <location>
        <begin position="93"/>
        <end position="113"/>
    </location>
</feature>
<evidence type="ECO:0000256" key="1">
    <source>
        <dbReference type="ARBA" id="ARBA00004141"/>
    </source>
</evidence>
<dbReference type="FunCoup" id="A0A5J5F6B3">
    <property type="interactions" value="569"/>
</dbReference>
<comment type="similarity">
    <text evidence="2 6">Belongs to the peroxisomal membrane protein PXMP2/4 family.</text>
</comment>
<evidence type="ECO:0000256" key="5">
    <source>
        <dbReference type="ARBA" id="ARBA00023136"/>
    </source>
</evidence>
<dbReference type="AlphaFoldDB" id="A0A5J5F6B3"/>
<feature type="transmembrane region" description="Helical" evidence="6">
    <location>
        <begin position="55"/>
        <end position="73"/>
    </location>
</feature>
<dbReference type="PANTHER" id="PTHR11266">
    <property type="entry name" value="PEROXISOMAL MEMBRANE PROTEIN 2, PXMP2 MPV17"/>
    <property type="match status" value="1"/>
</dbReference>
<evidence type="ECO:0000256" key="4">
    <source>
        <dbReference type="ARBA" id="ARBA00022989"/>
    </source>
</evidence>
<dbReference type="GO" id="GO:0005739">
    <property type="term" value="C:mitochondrion"/>
    <property type="evidence" value="ECO:0007669"/>
    <property type="project" value="TreeGrafter"/>
</dbReference>
<accession>A0A5J5F6B3</accession>
<dbReference type="EMBL" id="VXIS01000025">
    <property type="protein sequence ID" value="KAA8912319.1"/>
    <property type="molecule type" value="Genomic_DNA"/>
</dbReference>
<keyword evidence="4 6" id="KW-1133">Transmembrane helix</keyword>
<keyword evidence="5 6" id="KW-0472">Membrane</keyword>
<gene>
    <name evidence="7" type="ORF">FN846DRAFT_903664</name>
</gene>
<dbReference type="Pfam" id="PF04117">
    <property type="entry name" value="Mpv17_PMP22"/>
    <property type="match status" value="1"/>
</dbReference>
<dbReference type="InterPro" id="IPR007248">
    <property type="entry name" value="Mpv17_PMP22"/>
</dbReference>
<evidence type="ECO:0000256" key="2">
    <source>
        <dbReference type="ARBA" id="ARBA00006824"/>
    </source>
</evidence>
<reference evidence="7 8" key="1">
    <citation type="submission" date="2019-09" db="EMBL/GenBank/DDBJ databases">
        <title>Draft genome of the ectomycorrhizal ascomycete Sphaerosporella brunnea.</title>
        <authorList>
            <consortium name="DOE Joint Genome Institute"/>
            <person name="Benucci G.M."/>
            <person name="Marozzi G."/>
            <person name="Antonielli L."/>
            <person name="Sanchez S."/>
            <person name="Marco P."/>
            <person name="Wang X."/>
            <person name="Falini L.B."/>
            <person name="Barry K."/>
            <person name="Haridas S."/>
            <person name="Lipzen A."/>
            <person name="Labutti K."/>
            <person name="Grigoriev I.V."/>
            <person name="Murat C."/>
            <person name="Martin F."/>
            <person name="Albertini E."/>
            <person name="Donnini D."/>
            <person name="Bonito G."/>
        </authorList>
    </citation>
    <scope>NUCLEOTIDE SEQUENCE [LARGE SCALE GENOMIC DNA]</scope>
    <source>
        <strain evidence="7 8">Sb_GMNB300</strain>
    </source>
</reference>
<comment type="caution">
    <text evidence="7">The sequence shown here is derived from an EMBL/GenBank/DDBJ whole genome shotgun (WGS) entry which is preliminary data.</text>
</comment>
<keyword evidence="3 6" id="KW-0812">Transmembrane</keyword>
<feature type="transmembrane region" description="Helical" evidence="6">
    <location>
        <begin position="16"/>
        <end position="34"/>
    </location>
</feature>